<organism evidence="2 3">
    <name type="scientific">Cytobacillus spartinae</name>
    <dbReference type="NCBI Taxonomy" id="3299023"/>
    <lineage>
        <taxon>Bacteria</taxon>
        <taxon>Bacillati</taxon>
        <taxon>Bacillota</taxon>
        <taxon>Bacilli</taxon>
        <taxon>Bacillales</taxon>
        <taxon>Bacillaceae</taxon>
        <taxon>Cytobacillus</taxon>
    </lineage>
</organism>
<dbReference type="PROSITE" id="PS51462">
    <property type="entry name" value="NUDIX"/>
    <property type="match status" value="1"/>
</dbReference>
<gene>
    <name evidence="2" type="ORF">ACFYKX_03720</name>
</gene>
<feature type="domain" description="Nudix hydrolase" evidence="1">
    <location>
        <begin position="1"/>
        <end position="146"/>
    </location>
</feature>
<evidence type="ECO:0000313" key="3">
    <source>
        <dbReference type="Proteomes" id="UP001601059"/>
    </source>
</evidence>
<dbReference type="Gene3D" id="3.90.79.10">
    <property type="entry name" value="Nucleoside Triphosphate Pyrophosphohydrolase"/>
    <property type="match status" value="1"/>
</dbReference>
<sequence>MMRKAVGAIVFQANQFLLINKTKINTNEGKEDIEGEWDFIKGGVEQRDRSLIDSLLRELKEETGSSEYKIIKQLDEKICFDFPDEIKKKIGYERQETTMFLVEFLGDVNNLAPIDNEISAIRFEVKEKVLDMLTHSDSRDYFINILRV</sequence>
<dbReference type="Pfam" id="PF00293">
    <property type="entry name" value="NUDIX"/>
    <property type="match status" value="1"/>
</dbReference>
<comment type="caution">
    <text evidence="2">The sequence shown here is derived from an EMBL/GenBank/DDBJ whole genome shotgun (WGS) entry which is preliminary data.</text>
</comment>
<evidence type="ECO:0000259" key="1">
    <source>
        <dbReference type="PROSITE" id="PS51462"/>
    </source>
</evidence>
<keyword evidence="3" id="KW-1185">Reference proteome</keyword>
<dbReference type="InterPro" id="IPR000086">
    <property type="entry name" value="NUDIX_hydrolase_dom"/>
</dbReference>
<accession>A0ABW6K7L5</accession>
<name>A0ABW6K7L5_9BACI</name>
<dbReference type="SUPFAM" id="SSF55811">
    <property type="entry name" value="Nudix"/>
    <property type="match status" value="1"/>
</dbReference>
<proteinExistence type="predicted"/>
<reference evidence="2 3" key="1">
    <citation type="submission" date="2024-08" db="EMBL/GenBank/DDBJ databases">
        <title>Two novel Cytobacillus novel species.</title>
        <authorList>
            <person name="Liu G."/>
        </authorList>
    </citation>
    <scope>NUCLEOTIDE SEQUENCE [LARGE SCALE GENOMIC DNA]</scope>
    <source>
        <strain evidence="2 3">FJAT-54145</strain>
    </source>
</reference>
<evidence type="ECO:0000313" key="2">
    <source>
        <dbReference type="EMBL" id="MFE8699729.1"/>
    </source>
</evidence>
<dbReference type="RefSeq" id="WP_389358172.1">
    <property type="nucleotide sequence ID" value="NZ_JBIACK010000001.1"/>
</dbReference>
<dbReference type="InterPro" id="IPR015797">
    <property type="entry name" value="NUDIX_hydrolase-like_dom_sf"/>
</dbReference>
<dbReference type="Proteomes" id="UP001601059">
    <property type="component" value="Unassembled WGS sequence"/>
</dbReference>
<protein>
    <submittedName>
        <fullName evidence="2">NUDIX domain-containing protein</fullName>
    </submittedName>
</protein>
<dbReference type="EMBL" id="JBIACK010000001">
    <property type="protein sequence ID" value="MFE8699729.1"/>
    <property type="molecule type" value="Genomic_DNA"/>
</dbReference>